<dbReference type="SMART" id="SM00239">
    <property type="entry name" value="C2"/>
    <property type="match status" value="1"/>
</dbReference>
<dbReference type="Proteomes" id="UP000243459">
    <property type="component" value="Chromosome 7"/>
</dbReference>
<dbReference type="SUPFAM" id="SSF49562">
    <property type="entry name" value="C2 domain (Calcium/lipid-binding domain, CaLB)"/>
    <property type="match status" value="1"/>
</dbReference>
<evidence type="ECO:0000313" key="2">
    <source>
        <dbReference type="EMBL" id="ONK63837.1"/>
    </source>
</evidence>
<evidence type="ECO:0000313" key="3">
    <source>
        <dbReference type="Proteomes" id="UP000243459"/>
    </source>
</evidence>
<feature type="domain" description="C2" evidence="1">
    <location>
        <begin position="1"/>
        <end position="110"/>
    </location>
</feature>
<dbReference type="Pfam" id="PF00168">
    <property type="entry name" value="C2"/>
    <property type="match status" value="1"/>
</dbReference>
<dbReference type="Gene3D" id="2.60.40.150">
    <property type="entry name" value="C2 domain"/>
    <property type="match status" value="1"/>
</dbReference>
<dbReference type="AlphaFoldDB" id="A0A5P1EF45"/>
<accession>A0A5P1EF45</accession>
<dbReference type="InterPro" id="IPR035892">
    <property type="entry name" value="C2_domain_sf"/>
</dbReference>
<dbReference type="PROSITE" id="PS50004">
    <property type="entry name" value="C2"/>
    <property type="match status" value="1"/>
</dbReference>
<dbReference type="Gramene" id="ONK63837">
    <property type="protein sequence ID" value="ONK63837"/>
    <property type="gene ID" value="A4U43_C07F19450"/>
</dbReference>
<proteinExistence type="predicted"/>
<sequence length="259" mass="28910">MAKDEKLVVEVIAAHNLMPKDGQGSSSPFVEVEFEHQKRRTRSKSKELNPIFNERLVLVQQQLSDSRRFSPTAAIALEESAVGRIGTAVVGGSCSGRVPLRAAVWIDKPLFLGGLGLDRESRFRFRSLLGASICELRALCLDAVEPARRRRYELGGIWCDGFMPDESRRTKAGRTAWLFDVAKIGAEVGSDPEPCRLCGADMTTPAVHWGWVRWLALLDHLLEHYTTPIVHTHGRFEMPNLGRKCPDSLIGRLNPDRGR</sequence>
<keyword evidence="3" id="KW-1185">Reference proteome</keyword>
<dbReference type="PANTHER" id="PTHR31425:SF50">
    <property type="entry name" value="FT-INTERACTING PROTEIN 3-RELATED"/>
    <property type="match status" value="1"/>
</dbReference>
<dbReference type="InterPro" id="IPR000008">
    <property type="entry name" value="C2_dom"/>
</dbReference>
<dbReference type="EMBL" id="CM007387">
    <property type="protein sequence ID" value="ONK63837.1"/>
    <property type="molecule type" value="Genomic_DNA"/>
</dbReference>
<dbReference type="PANTHER" id="PTHR31425">
    <property type="entry name" value="PHOSPHORIBOSYLANTHRANILATE TRANSFERASE ISOFORM 1"/>
    <property type="match status" value="1"/>
</dbReference>
<dbReference type="InterPro" id="IPR047259">
    <property type="entry name" value="QUIRKY-like"/>
</dbReference>
<gene>
    <name evidence="2" type="ORF">A4U43_C07F19450</name>
</gene>
<reference evidence="3" key="1">
    <citation type="journal article" date="2017" name="Nat. Commun.">
        <title>The asparagus genome sheds light on the origin and evolution of a young Y chromosome.</title>
        <authorList>
            <person name="Harkess A."/>
            <person name="Zhou J."/>
            <person name="Xu C."/>
            <person name="Bowers J.E."/>
            <person name="Van der Hulst R."/>
            <person name="Ayyampalayam S."/>
            <person name="Mercati F."/>
            <person name="Riccardi P."/>
            <person name="McKain M.R."/>
            <person name="Kakrana A."/>
            <person name="Tang H."/>
            <person name="Ray J."/>
            <person name="Groenendijk J."/>
            <person name="Arikit S."/>
            <person name="Mathioni S.M."/>
            <person name="Nakano M."/>
            <person name="Shan H."/>
            <person name="Telgmann-Rauber A."/>
            <person name="Kanno A."/>
            <person name="Yue Z."/>
            <person name="Chen H."/>
            <person name="Li W."/>
            <person name="Chen Y."/>
            <person name="Xu X."/>
            <person name="Zhang Y."/>
            <person name="Luo S."/>
            <person name="Chen H."/>
            <person name="Gao J."/>
            <person name="Mao Z."/>
            <person name="Pires J.C."/>
            <person name="Luo M."/>
            <person name="Kudrna D."/>
            <person name="Wing R.A."/>
            <person name="Meyers B.C."/>
            <person name="Yi K."/>
            <person name="Kong H."/>
            <person name="Lavrijsen P."/>
            <person name="Sunseri F."/>
            <person name="Falavigna A."/>
            <person name="Ye Y."/>
            <person name="Leebens-Mack J.H."/>
            <person name="Chen G."/>
        </authorList>
    </citation>
    <scope>NUCLEOTIDE SEQUENCE [LARGE SCALE GENOMIC DNA]</scope>
    <source>
        <strain evidence="3">cv. DH0086</strain>
    </source>
</reference>
<evidence type="ECO:0000259" key="1">
    <source>
        <dbReference type="PROSITE" id="PS50004"/>
    </source>
</evidence>
<name>A0A5P1EF45_ASPOF</name>
<organism evidence="2 3">
    <name type="scientific">Asparagus officinalis</name>
    <name type="common">Garden asparagus</name>
    <dbReference type="NCBI Taxonomy" id="4686"/>
    <lineage>
        <taxon>Eukaryota</taxon>
        <taxon>Viridiplantae</taxon>
        <taxon>Streptophyta</taxon>
        <taxon>Embryophyta</taxon>
        <taxon>Tracheophyta</taxon>
        <taxon>Spermatophyta</taxon>
        <taxon>Magnoliopsida</taxon>
        <taxon>Liliopsida</taxon>
        <taxon>Asparagales</taxon>
        <taxon>Asparagaceae</taxon>
        <taxon>Asparagoideae</taxon>
        <taxon>Asparagus</taxon>
    </lineage>
</organism>
<protein>
    <recommendedName>
        <fullName evidence="1">C2 domain-containing protein</fullName>
    </recommendedName>
</protein>